<dbReference type="PRINTS" id="PR00420">
    <property type="entry name" value="RNGMNOXGNASE"/>
</dbReference>
<proteinExistence type="predicted"/>
<accession>A0A2T5RHA1</accession>
<comment type="caution">
    <text evidence="2">The sequence shown here is derived from an EMBL/GenBank/DDBJ whole genome shotgun (WGS) entry which is preliminary data.</text>
</comment>
<dbReference type="Pfam" id="PF01494">
    <property type="entry name" value="FAD_binding_3"/>
    <property type="match status" value="1"/>
</dbReference>
<dbReference type="InterPro" id="IPR050407">
    <property type="entry name" value="Geranylgeranyl_reductase"/>
</dbReference>
<evidence type="ECO:0000259" key="1">
    <source>
        <dbReference type="Pfam" id="PF01494"/>
    </source>
</evidence>
<feature type="domain" description="FAD-binding" evidence="1">
    <location>
        <begin position="4"/>
        <end position="162"/>
    </location>
</feature>
<dbReference type="NCBIfam" id="TIGR02032">
    <property type="entry name" value="GG-red-SF"/>
    <property type="match status" value="1"/>
</dbReference>
<gene>
    <name evidence="2" type="ORF">C8C76_12931</name>
</gene>
<dbReference type="Proteomes" id="UP000244089">
    <property type="component" value="Unassembled WGS sequence"/>
</dbReference>
<organism evidence="2 3">
    <name type="scientific">Halanaerobium saccharolyticum</name>
    <dbReference type="NCBI Taxonomy" id="43595"/>
    <lineage>
        <taxon>Bacteria</taxon>
        <taxon>Bacillati</taxon>
        <taxon>Bacillota</taxon>
        <taxon>Clostridia</taxon>
        <taxon>Halanaerobiales</taxon>
        <taxon>Halanaerobiaceae</taxon>
        <taxon>Halanaerobium</taxon>
    </lineage>
</organism>
<name>A0A2T5RHA1_9FIRM</name>
<evidence type="ECO:0000313" key="2">
    <source>
        <dbReference type="EMBL" id="PTV95361.1"/>
    </source>
</evidence>
<protein>
    <submittedName>
        <fullName evidence="2">Geranylgeranyl reductase family protein</fullName>
    </submittedName>
</protein>
<sequence length="392" mass="44325">MKKDLIVIGAGPAGSSAAFLAARAGLDVLILEKESWPRYKACGGALSAKTVDILSEHDIQIGPELIKNQISEFKFSFPGREEFGLNYKKTPIKLINRKTFDDFLLKKAAAAGAEFIDQMEVLRVKENGNEVLVETLTENYTSQFLVAADGANSRTAKYLNREKKGIIKNKGIAIEAEIEYQNLIDNNFKDQILIDFKHLDNGYGWVFPKKDFLSIGLGILNFEKVDLNKILAEYLRELNIRIKKDDFLVKGHPIPVYSDQTEFKRASNRIFLAGDAAYLADAFIGEGIYYSLVSGFAAAETIVDYLDSNSAEPNYIPAENYEFKLKNNIFTELKEAEKIARLFYNNKKIVQLLLKSRRDLLIIFMDAVQGLKSYSELGNLFNFFKNLFKIKI</sequence>
<dbReference type="GO" id="GO:0071949">
    <property type="term" value="F:FAD binding"/>
    <property type="evidence" value="ECO:0007669"/>
    <property type="project" value="InterPro"/>
</dbReference>
<dbReference type="AlphaFoldDB" id="A0A2T5RHA1"/>
<dbReference type="EMBL" id="QAXS01000029">
    <property type="protein sequence ID" value="PTV95361.1"/>
    <property type="molecule type" value="Genomic_DNA"/>
</dbReference>
<dbReference type="PANTHER" id="PTHR42685">
    <property type="entry name" value="GERANYLGERANYL DIPHOSPHATE REDUCTASE"/>
    <property type="match status" value="1"/>
</dbReference>
<dbReference type="Gene3D" id="3.50.50.60">
    <property type="entry name" value="FAD/NAD(P)-binding domain"/>
    <property type="match status" value="1"/>
</dbReference>
<dbReference type="RefSeq" id="WP_181248199.1">
    <property type="nucleotide sequence ID" value="NZ_QAXS01000029.1"/>
</dbReference>
<evidence type="ECO:0000313" key="3">
    <source>
        <dbReference type="Proteomes" id="UP000244089"/>
    </source>
</evidence>
<dbReference type="GO" id="GO:0016628">
    <property type="term" value="F:oxidoreductase activity, acting on the CH-CH group of donors, NAD or NADP as acceptor"/>
    <property type="evidence" value="ECO:0007669"/>
    <property type="project" value="InterPro"/>
</dbReference>
<reference evidence="2 3" key="1">
    <citation type="submission" date="2018-04" db="EMBL/GenBank/DDBJ databases">
        <title>Subsurface microbial communities from deep shales in Ohio and West Virginia, USA.</title>
        <authorList>
            <person name="Wrighton K."/>
        </authorList>
    </citation>
    <scope>NUCLEOTIDE SEQUENCE [LARGE SCALE GENOMIC DNA]</scope>
    <source>
        <strain evidence="2 3">WC1</strain>
    </source>
</reference>
<dbReference type="InterPro" id="IPR036188">
    <property type="entry name" value="FAD/NAD-bd_sf"/>
</dbReference>
<dbReference type="SUPFAM" id="SSF51905">
    <property type="entry name" value="FAD/NAD(P)-binding domain"/>
    <property type="match status" value="1"/>
</dbReference>
<dbReference type="InterPro" id="IPR011777">
    <property type="entry name" value="Geranylgeranyl_Rdtase_fam"/>
</dbReference>
<dbReference type="InterPro" id="IPR002938">
    <property type="entry name" value="FAD-bd"/>
</dbReference>
<dbReference type="PANTHER" id="PTHR42685:SF22">
    <property type="entry name" value="CONDITIONED MEDIUM FACTOR RECEPTOR 1"/>
    <property type="match status" value="1"/>
</dbReference>